<feature type="domain" description="Inner membrane protein YgaP-like transmembrane" evidence="2">
    <location>
        <begin position="1"/>
        <end position="66"/>
    </location>
</feature>
<dbReference type="STRING" id="1306519.BIW12_14170"/>
<reference evidence="3 4" key="1">
    <citation type="submission" date="2016-10" db="EMBL/GenBank/DDBJ databases">
        <title>Complete Genome Sequence of Flavobacterium sp. PK15.</title>
        <authorList>
            <person name="Ekwe A."/>
            <person name="Kim S.B."/>
        </authorList>
    </citation>
    <scope>NUCLEOTIDE SEQUENCE [LARGE SCALE GENOMIC DNA]</scope>
    <source>
        <strain evidence="3 4">PK15</strain>
    </source>
</reference>
<dbReference type="AlphaFoldDB" id="A0A1D9PD35"/>
<feature type="transmembrane region" description="Helical" evidence="1">
    <location>
        <begin position="35"/>
        <end position="56"/>
    </location>
</feature>
<dbReference type="InterPro" id="IPR021309">
    <property type="entry name" value="YgaP-like_TM"/>
</dbReference>
<feature type="transmembrane region" description="Helical" evidence="1">
    <location>
        <begin position="12"/>
        <end position="29"/>
    </location>
</feature>
<accession>A0A1D9PD35</accession>
<keyword evidence="4" id="KW-1185">Reference proteome</keyword>
<dbReference type="Proteomes" id="UP000178198">
    <property type="component" value="Chromosome"/>
</dbReference>
<evidence type="ECO:0000313" key="3">
    <source>
        <dbReference type="EMBL" id="APA00474.1"/>
    </source>
</evidence>
<organism evidence="3 4">
    <name type="scientific">Flavobacterium commune</name>
    <dbReference type="NCBI Taxonomy" id="1306519"/>
    <lineage>
        <taxon>Bacteria</taxon>
        <taxon>Pseudomonadati</taxon>
        <taxon>Bacteroidota</taxon>
        <taxon>Flavobacteriia</taxon>
        <taxon>Flavobacteriales</taxon>
        <taxon>Flavobacteriaceae</taxon>
        <taxon>Flavobacterium</taxon>
    </lineage>
</organism>
<keyword evidence="1" id="KW-0472">Membrane</keyword>
<keyword evidence="1" id="KW-0812">Transmembrane</keyword>
<gene>
    <name evidence="3" type="ORF">BIW12_14170</name>
</gene>
<evidence type="ECO:0000256" key="1">
    <source>
        <dbReference type="SAM" id="Phobius"/>
    </source>
</evidence>
<dbReference type="RefSeq" id="WP_071185711.1">
    <property type="nucleotide sequence ID" value="NZ_CP017774.1"/>
</dbReference>
<evidence type="ECO:0000313" key="4">
    <source>
        <dbReference type="Proteomes" id="UP000178198"/>
    </source>
</evidence>
<dbReference type="Pfam" id="PF11127">
    <property type="entry name" value="YgaP-like_TM"/>
    <property type="match status" value="1"/>
</dbReference>
<evidence type="ECO:0000259" key="2">
    <source>
        <dbReference type="Pfam" id="PF11127"/>
    </source>
</evidence>
<dbReference type="EMBL" id="CP017774">
    <property type="protein sequence ID" value="APA00474.1"/>
    <property type="molecule type" value="Genomic_DNA"/>
</dbReference>
<protein>
    <recommendedName>
        <fullName evidence="2">Inner membrane protein YgaP-like transmembrane domain-containing protein</fullName>
    </recommendedName>
</protein>
<proteinExistence type="predicted"/>
<dbReference type="OrthoDB" id="9804804at2"/>
<dbReference type="KEGG" id="fcm:BIW12_14170"/>
<sequence>MKHNMGKTDKTIRVTIAVAIAVLYFTGNIPGNLGIAAMAFAGMLLITVGINFCPFYTPWGIDTYKKNKEKLS</sequence>
<keyword evidence="1" id="KW-1133">Transmembrane helix</keyword>
<name>A0A1D9PD35_9FLAO</name>